<organism evidence="1">
    <name type="scientific">Prunus dulcis</name>
    <name type="common">Almond</name>
    <name type="synonym">Amygdalus dulcis</name>
    <dbReference type="NCBI Taxonomy" id="3755"/>
    <lineage>
        <taxon>Eukaryota</taxon>
        <taxon>Viridiplantae</taxon>
        <taxon>Streptophyta</taxon>
        <taxon>Embryophyta</taxon>
        <taxon>Tracheophyta</taxon>
        <taxon>Spermatophyta</taxon>
        <taxon>Magnoliopsida</taxon>
        <taxon>eudicotyledons</taxon>
        <taxon>Gunneridae</taxon>
        <taxon>Pentapetalae</taxon>
        <taxon>rosids</taxon>
        <taxon>fabids</taxon>
        <taxon>Rosales</taxon>
        <taxon>Rosaceae</taxon>
        <taxon>Amygdaloideae</taxon>
        <taxon>Amygdaleae</taxon>
        <taxon>Prunus</taxon>
    </lineage>
</organism>
<sequence>MASSLLSSAAEPDRVLTSFEPSGDSAKIFGRKSRFLVSGPGIGEMLVTRRDSLRFLGIPGRIHQRNDP</sequence>
<evidence type="ECO:0000313" key="1">
    <source>
        <dbReference type="EMBL" id="BBN70339.1"/>
    </source>
</evidence>
<accession>A0A5H2XVB3</accession>
<gene>
    <name evidence="1" type="ORF">Prudu_1459S001200</name>
</gene>
<proteinExistence type="predicted"/>
<dbReference type="EMBL" id="AP021796">
    <property type="protein sequence ID" value="BBN70339.1"/>
    <property type="molecule type" value="Genomic_DNA"/>
</dbReference>
<reference evidence="1" key="1">
    <citation type="journal article" date="2019" name="Science">
        <title>Mutation of a bHLH transcription factor allowed almond domestication.</title>
        <authorList>
            <person name="Sanchez-Perez R."/>
            <person name="Pavan S."/>
            <person name="Mazzeo R."/>
            <person name="Moldovan C."/>
            <person name="Aiese Cigliano R."/>
            <person name="Del Cueto J."/>
            <person name="Ricciardi F."/>
            <person name="Lotti C."/>
            <person name="Ricciardi L."/>
            <person name="Dicenta F."/>
            <person name="Lopez-Marques R.L."/>
            <person name="Lindberg Moller B."/>
        </authorList>
    </citation>
    <scope>NUCLEOTIDE SEQUENCE</scope>
</reference>
<name>A0A5H2XVB3_PRUDU</name>
<dbReference type="AlphaFoldDB" id="A0A5H2XVB3"/>
<protein>
    <submittedName>
        <fullName evidence="1">Cold shock domain protein 1</fullName>
    </submittedName>
</protein>